<name>A0AA45R3Z6_9PSEU</name>
<keyword evidence="3" id="KW-0547">Nucleotide-binding</keyword>
<dbReference type="SUPFAM" id="SSF56059">
    <property type="entry name" value="Glutathione synthetase ATP-binding domain-like"/>
    <property type="match status" value="1"/>
</dbReference>
<comment type="similarity">
    <text evidence="1">Belongs to the D-alanine--D-alanine ligase family.</text>
</comment>
<organism evidence="5 6">
    <name type="scientific">Actinosynnema pretiosum subsp. pretiosum</name>
    <dbReference type="NCBI Taxonomy" id="103721"/>
    <lineage>
        <taxon>Bacteria</taxon>
        <taxon>Bacillati</taxon>
        <taxon>Actinomycetota</taxon>
        <taxon>Actinomycetes</taxon>
        <taxon>Pseudonocardiales</taxon>
        <taxon>Pseudonocardiaceae</taxon>
        <taxon>Actinosynnema</taxon>
    </lineage>
</organism>
<proteinExistence type="inferred from homology"/>
<sequence length="339" mass="35871">MLRVLHLTGSPVSPFFAELSTVYGRGCLGAAADPARYEFLVAHVTPDGRWRFPADLTPEALAAAPWLGLPEALGLIESRSVDVAVPQLFCPPGMTTYRALLDALGVPYPGNPPDVMALGADKAMTRAVVAAAGVPVPEGRVVTSADPCPLPPPFVVKPVDADNSDGLTLVHDRADYHAALDAAFACSPRRRALVERYVPPGREVRCGVLVRSGVPTPLPLEEYPLPSGVRPRADKLADDGGGSLSLVAKADGRSWIVDHDDPVTAAVQEQALRCHEALGCRDYSLFDFRIDPEGRPWFLEAGLYCSFAPTSVITTMAGAAGIGLAELFAEAVTTAARRG</sequence>
<dbReference type="Gene3D" id="3.40.50.20">
    <property type="match status" value="1"/>
</dbReference>
<dbReference type="AlphaFoldDB" id="A0AA45R3Z6"/>
<dbReference type="GO" id="GO:0005524">
    <property type="term" value="F:ATP binding"/>
    <property type="evidence" value="ECO:0007669"/>
    <property type="project" value="UniProtKB-UniRule"/>
</dbReference>
<dbReference type="PANTHER" id="PTHR23132">
    <property type="entry name" value="D-ALANINE--D-ALANINE LIGASE"/>
    <property type="match status" value="1"/>
</dbReference>
<dbReference type="InterPro" id="IPR011095">
    <property type="entry name" value="Dala_Dala_lig_C"/>
</dbReference>
<evidence type="ECO:0000313" key="5">
    <source>
        <dbReference type="EMBL" id="QUF04366.1"/>
    </source>
</evidence>
<evidence type="ECO:0000259" key="4">
    <source>
        <dbReference type="PROSITE" id="PS50975"/>
    </source>
</evidence>
<dbReference type="Pfam" id="PF07478">
    <property type="entry name" value="Dala_Dala_lig_C"/>
    <property type="match status" value="1"/>
</dbReference>
<evidence type="ECO:0000313" key="6">
    <source>
        <dbReference type="Proteomes" id="UP000677152"/>
    </source>
</evidence>
<dbReference type="InterPro" id="IPR013815">
    <property type="entry name" value="ATP_grasp_subdomain_1"/>
</dbReference>
<gene>
    <name evidence="5" type="ORF">KCV87_34510</name>
</gene>
<keyword evidence="2 5" id="KW-0436">Ligase</keyword>
<dbReference type="InterPro" id="IPR011761">
    <property type="entry name" value="ATP-grasp"/>
</dbReference>
<accession>A0AA45R3Z6</accession>
<dbReference type="Gene3D" id="3.30.1490.20">
    <property type="entry name" value="ATP-grasp fold, A domain"/>
    <property type="match status" value="1"/>
</dbReference>
<evidence type="ECO:0000256" key="2">
    <source>
        <dbReference type="ARBA" id="ARBA00022598"/>
    </source>
</evidence>
<feature type="domain" description="ATP-grasp" evidence="4">
    <location>
        <begin position="126"/>
        <end position="333"/>
    </location>
</feature>
<dbReference type="GO" id="GO:0008716">
    <property type="term" value="F:D-alanine-D-alanine ligase activity"/>
    <property type="evidence" value="ECO:0007669"/>
    <property type="project" value="InterPro"/>
</dbReference>
<dbReference type="PROSITE" id="PS50975">
    <property type="entry name" value="ATP_GRASP"/>
    <property type="match status" value="1"/>
</dbReference>
<dbReference type="Gene3D" id="3.30.470.20">
    <property type="entry name" value="ATP-grasp fold, B domain"/>
    <property type="match status" value="1"/>
</dbReference>
<dbReference type="EMBL" id="CP073249">
    <property type="protein sequence ID" value="QUF04366.1"/>
    <property type="molecule type" value="Genomic_DNA"/>
</dbReference>
<evidence type="ECO:0000256" key="1">
    <source>
        <dbReference type="ARBA" id="ARBA00010871"/>
    </source>
</evidence>
<reference evidence="5" key="1">
    <citation type="submission" date="2021-04" db="EMBL/GenBank/DDBJ databases">
        <title>Genomic sequence of Actinosynnema pretiosum subsp. pretiosum ATCC 31280 (C-14919).</title>
        <authorList>
            <person name="Bai L."/>
            <person name="Wang X."/>
            <person name="Xiao Y."/>
        </authorList>
    </citation>
    <scope>NUCLEOTIDE SEQUENCE</scope>
    <source>
        <strain evidence="5">ATCC 31280</strain>
    </source>
</reference>
<evidence type="ECO:0000256" key="3">
    <source>
        <dbReference type="PROSITE-ProRule" id="PRU00409"/>
    </source>
</evidence>
<keyword evidence="3" id="KW-0067">ATP-binding</keyword>
<dbReference type="GO" id="GO:0046872">
    <property type="term" value="F:metal ion binding"/>
    <property type="evidence" value="ECO:0007669"/>
    <property type="project" value="InterPro"/>
</dbReference>
<dbReference type="Proteomes" id="UP000677152">
    <property type="component" value="Chromosome"/>
</dbReference>
<protein>
    <submittedName>
        <fullName evidence="5">D-alanine--D-alanine ligase</fullName>
    </submittedName>
</protein>
<dbReference type="PANTHER" id="PTHR23132:SF23">
    <property type="entry name" value="D-ALANINE--D-ALANINE LIGASE B"/>
    <property type="match status" value="1"/>
</dbReference>